<feature type="domain" description="Serine aminopeptidase S33" evidence="1">
    <location>
        <begin position="29"/>
        <end position="140"/>
    </location>
</feature>
<dbReference type="InterPro" id="IPR022742">
    <property type="entry name" value="Hydrolase_4"/>
</dbReference>
<dbReference type="PANTHER" id="PTHR42886:SF86">
    <property type="entry name" value="ALPHA_BETA FOLD HYDROLASE"/>
    <property type="match status" value="1"/>
</dbReference>
<dbReference type="AlphaFoldDB" id="I3S9C4"/>
<proteinExistence type="evidence at transcript level"/>
<dbReference type="FunFam" id="3.40.50.1820:FF:000170">
    <property type="entry name" value="Alpha/beta-Hydrolases superfamily protein"/>
    <property type="match status" value="1"/>
</dbReference>
<evidence type="ECO:0000313" key="2">
    <source>
        <dbReference type="EMBL" id="AFK36866.1"/>
    </source>
</evidence>
<name>I3S9C4_LOTJA</name>
<protein>
    <recommendedName>
        <fullName evidence="1">Serine aminopeptidase S33 domain-containing protein</fullName>
    </recommendedName>
</protein>
<evidence type="ECO:0000259" key="1">
    <source>
        <dbReference type="Pfam" id="PF12146"/>
    </source>
</evidence>
<reference evidence="2" key="1">
    <citation type="submission" date="2012-05" db="EMBL/GenBank/DDBJ databases">
        <authorList>
            <person name="Krishnakumar V."/>
            <person name="Cheung F."/>
            <person name="Xiao Y."/>
            <person name="Chan A."/>
            <person name="Moskal W.A."/>
            <person name="Town C.D."/>
        </authorList>
    </citation>
    <scope>NUCLEOTIDE SEQUENCE</scope>
</reference>
<organism evidence="2">
    <name type="scientific">Lotus japonicus</name>
    <name type="common">Lotus corniculatus var. japonicus</name>
    <dbReference type="NCBI Taxonomy" id="34305"/>
    <lineage>
        <taxon>Eukaryota</taxon>
        <taxon>Viridiplantae</taxon>
        <taxon>Streptophyta</taxon>
        <taxon>Embryophyta</taxon>
        <taxon>Tracheophyta</taxon>
        <taxon>Spermatophyta</taxon>
        <taxon>Magnoliopsida</taxon>
        <taxon>eudicotyledons</taxon>
        <taxon>Gunneridae</taxon>
        <taxon>Pentapetalae</taxon>
        <taxon>rosids</taxon>
        <taxon>fabids</taxon>
        <taxon>Fabales</taxon>
        <taxon>Fabaceae</taxon>
        <taxon>Papilionoideae</taxon>
        <taxon>50 kb inversion clade</taxon>
        <taxon>NPAAA clade</taxon>
        <taxon>Hologalegina</taxon>
        <taxon>robinioid clade</taxon>
        <taxon>Loteae</taxon>
        <taxon>Lotus</taxon>
    </lineage>
</organism>
<dbReference type="EMBL" id="BT137071">
    <property type="protein sequence ID" value="AFK36866.1"/>
    <property type="molecule type" value="mRNA"/>
</dbReference>
<dbReference type="SUPFAM" id="SSF53474">
    <property type="entry name" value="alpha/beta-Hydrolases"/>
    <property type="match status" value="1"/>
</dbReference>
<dbReference type="InterPro" id="IPR029058">
    <property type="entry name" value="AB_hydrolase_fold"/>
</dbReference>
<dbReference type="Pfam" id="PF12146">
    <property type="entry name" value="Hydrolase_4"/>
    <property type="match status" value="1"/>
</dbReference>
<dbReference type="GO" id="GO:0005829">
    <property type="term" value="C:cytosol"/>
    <property type="evidence" value="ECO:0007669"/>
    <property type="project" value="TreeGrafter"/>
</dbReference>
<accession>I3S9C4</accession>
<sequence>MALVTQRVIIPNKRGEKLVGTLHESGTTHIVILCHGFRCSKDTNLILNLAVALENAKISSFRFDFSGNGESEGSFQFGNYWDEVDDLHAVAQHFRESNRVISAIVGHSKGGDIVLLYASKYHDVNAVINLSGRYDLKAGIEERLGKDYLERIRNVGFIDVKKKRSGSFDFRVTEESLMDRLGTNMHEACLHIDKECRVLTTHGSSDKIIPVQDAHEFAKIIPNHRLHIIEGADHAFSNHQDELSSVVVSFIEEIMHHNTNRVFN</sequence>
<dbReference type="Gene3D" id="3.40.50.1820">
    <property type="entry name" value="alpha/beta hydrolase"/>
    <property type="match status" value="1"/>
</dbReference>
<dbReference type="PANTHER" id="PTHR42886">
    <property type="entry name" value="RE40534P-RELATED"/>
    <property type="match status" value="1"/>
</dbReference>